<keyword evidence="4" id="KW-0411">Iron-sulfur</keyword>
<evidence type="ECO:0000256" key="7">
    <source>
        <dbReference type="ARBA" id="ARBA00023002"/>
    </source>
</evidence>
<dbReference type="Proteomes" id="UP000009234">
    <property type="component" value="Chromosome"/>
</dbReference>
<dbReference type="SUPFAM" id="SSF50692">
    <property type="entry name" value="ADC-like"/>
    <property type="match status" value="1"/>
</dbReference>
<dbReference type="HOGENOM" id="CLU_000422_1_2_9"/>
<dbReference type="EMBL" id="CP002780">
    <property type="protein sequence ID" value="AEG61223.1"/>
    <property type="molecule type" value="Genomic_DNA"/>
</dbReference>
<dbReference type="InterPro" id="IPR009010">
    <property type="entry name" value="Asp_de-COase-like_dom_sf"/>
</dbReference>
<dbReference type="Gene3D" id="3.40.50.740">
    <property type="match status" value="1"/>
</dbReference>
<evidence type="ECO:0000256" key="3">
    <source>
        <dbReference type="ARBA" id="ARBA00010312"/>
    </source>
</evidence>
<comment type="similarity">
    <text evidence="3">Belongs to the prokaryotic molybdopterin-containing oxidoreductase family.</text>
</comment>
<comment type="subcellular location">
    <subcellularLocation>
        <location evidence="2">Cell envelope</location>
    </subcellularLocation>
</comment>
<dbReference type="InterPro" id="IPR006443">
    <property type="entry name" value="Formate-DH-alph_fdnG"/>
</dbReference>
<dbReference type="InterPro" id="IPR006657">
    <property type="entry name" value="MoPterin_dinucl-bd_dom"/>
</dbReference>
<evidence type="ECO:0000256" key="2">
    <source>
        <dbReference type="ARBA" id="ARBA00004196"/>
    </source>
</evidence>
<dbReference type="eggNOG" id="COG3383">
    <property type="taxonomic scope" value="Bacteria"/>
</dbReference>
<dbReference type="SUPFAM" id="SSF53706">
    <property type="entry name" value="Formate dehydrogenase/DMSO reductase, domains 1-3"/>
    <property type="match status" value="1"/>
</dbReference>
<evidence type="ECO:0000259" key="9">
    <source>
        <dbReference type="Pfam" id="PF01568"/>
    </source>
</evidence>
<dbReference type="GO" id="GO:0009061">
    <property type="term" value="P:anaerobic respiration"/>
    <property type="evidence" value="ECO:0007669"/>
    <property type="project" value="TreeGrafter"/>
</dbReference>
<protein>
    <submittedName>
        <fullName evidence="10">Nitrate reductase</fullName>
        <ecNumber evidence="10">1.7.99.4</ecNumber>
    </submittedName>
</protein>
<dbReference type="GO" id="GO:0043546">
    <property type="term" value="F:molybdopterin cofactor binding"/>
    <property type="evidence" value="ECO:0007669"/>
    <property type="project" value="InterPro"/>
</dbReference>
<organism evidence="10 11">
    <name type="scientific">Desulforamulus ruminis (strain ATCC 23193 / DSM 2154 / NCIMB 8452 / DL)</name>
    <name type="common">Desulfotomaculum ruminis</name>
    <dbReference type="NCBI Taxonomy" id="696281"/>
    <lineage>
        <taxon>Bacteria</taxon>
        <taxon>Bacillati</taxon>
        <taxon>Bacillota</taxon>
        <taxon>Clostridia</taxon>
        <taxon>Eubacteriales</taxon>
        <taxon>Peptococcaceae</taxon>
        <taxon>Desulforamulus</taxon>
    </lineage>
</organism>
<comment type="cofactor">
    <cofactor evidence="1">
        <name>[4Fe-4S] cluster</name>
        <dbReference type="ChEBI" id="CHEBI:49883"/>
    </cofactor>
</comment>
<evidence type="ECO:0000313" key="11">
    <source>
        <dbReference type="Proteomes" id="UP000009234"/>
    </source>
</evidence>
<keyword evidence="7 10" id="KW-0560">Oxidoreductase</keyword>
<dbReference type="Pfam" id="PF01568">
    <property type="entry name" value="Molydop_binding"/>
    <property type="match status" value="1"/>
</dbReference>
<keyword evidence="5" id="KW-0479">Metal-binding</keyword>
<keyword evidence="6" id="KW-0574">Periplasm</keyword>
<dbReference type="GO" id="GO:0009055">
    <property type="term" value="F:electron transfer activity"/>
    <property type="evidence" value="ECO:0007669"/>
    <property type="project" value="InterPro"/>
</dbReference>
<dbReference type="AlphaFoldDB" id="F6DTP9"/>
<evidence type="ECO:0000259" key="8">
    <source>
        <dbReference type="Pfam" id="PF00384"/>
    </source>
</evidence>
<dbReference type="KEGG" id="dru:Desru_3010"/>
<proteinExistence type="inferred from homology"/>
<dbReference type="EC" id="1.7.99.4" evidence="10"/>
<evidence type="ECO:0000256" key="5">
    <source>
        <dbReference type="ARBA" id="ARBA00022723"/>
    </source>
</evidence>
<dbReference type="GO" id="GO:0047111">
    <property type="term" value="F:formate dehydrogenase (cytochrome-c-553) activity"/>
    <property type="evidence" value="ECO:0007669"/>
    <property type="project" value="InterPro"/>
</dbReference>
<dbReference type="GO" id="GO:0030151">
    <property type="term" value="F:molybdenum ion binding"/>
    <property type="evidence" value="ECO:0007669"/>
    <property type="project" value="TreeGrafter"/>
</dbReference>
<dbReference type="InterPro" id="IPR006656">
    <property type="entry name" value="Mopterin_OxRdtase"/>
</dbReference>
<dbReference type="Gene3D" id="3.40.228.10">
    <property type="entry name" value="Dimethylsulfoxide Reductase, domain 2"/>
    <property type="match status" value="2"/>
</dbReference>
<dbReference type="GO" id="GO:0030313">
    <property type="term" value="C:cell envelope"/>
    <property type="evidence" value="ECO:0007669"/>
    <property type="project" value="UniProtKB-SubCell"/>
</dbReference>
<dbReference type="GO" id="GO:0051539">
    <property type="term" value="F:4 iron, 4 sulfur cluster binding"/>
    <property type="evidence" value="ECO:0007669"/>
    <property type="project" value="UniProtKB-KW"/>
</dbReference>
<name>F6DTP9_DESRL</name>
<evidence type="ECO:0000313" key="10">
    <source>
        <dbReference type="EMBL" id="AEG61223.1"/>
    </source>
</evidence>
<accession>F6DTP9</accession>
<dbReference type="PANTHER" id="PTHR43598">
    <property type="entry name" value="TUNGSTEN-CONTAINING FORMYLMETHANOFURAN DEHYDROGENASE 2 SUBUNIT B"/>
    <property type="match status" value="1"/>
</dbReference>
<feature type="domain" description="Molybdopterin dinucleotide-binding" evidence="9">
    <location>
        <begin position="690"/>
        <end position="806"/>
    </location>
</feature>
<dbReference type="NCBIfam" id="TIGR01553">
    <property type="entry name" value="formate-DH-alph"/>
    <property type="match status" value="1"/>
</dbReference>
<reference evidence="10 11" key="2">
    <citation type="journal article" date="2012" name="Stand. Genomic Sci.">
        <title>Complete genome sequence of the sulfate-reducing firmicute Desulfotomaculum ruminis type strain (DL(T)).</title>
        <authorList>
            <person name="Spring S."/>
            <person name="Visser M."/>
            <person name="Lu M."/>
            <person name="Copeland A."/>
            <person name="Lapidus A."/>
            <person name="Lucas S."/>
            <person name="Cheng J.F."/>
            <person name="Han C."/>
            <person name="Tapia R."/>
            <person name="Goodwin L.A."/>
            <person name="Pitluck S."/>
            <person name="Ivanova N."/>
            <person name="Land M."/>
            <person name="Hauser L."/>
            <person name="Larimer F."/>
            <person name="Rohde M."/>
            <person name="Goker M."/>
            <person name="Detter J.C."/>
            <person name="Kyrpides N.C."/>
            <person name="Woyke T."/>
            <person name="Schaap P.J."/>
            <person name="Plugge C.M."/>
            <person name="Muyzer G."/>
            <person name="Kuever J."/>
            <person name="Pereira I.A."/>
            <person name="Parshina S.N."/>
            <person name="Bernier-Latmani R."/>
            <person name="Stams A.J."/>
            <person name="Klenk H.P."/>
        </authorList>
    </citation>
    <scope>NUCLEOTIDE SEQUENCE [LARGE SCALE GENOMIC DNA]</scope>
    <source>
        <strain evidence="11">ATCC 23193 / DSM 2154 / NCIB 8452 / DL</strain>
    </source>
</reference>
<feature type="domain" description="Molybdopterin oxidoreductase" evidence="8">
    <location>
        <begin position="2"/>
        <end position="448"/>
    </location>
</feature>
<dbReference type="PANTHER" id="PTHR43598:SF1">
    <property type="entry name" value="FORMATE DEHYDROGENASE-O MAJOR SUBUNIT"/>
    <property type="match status" value="1"/>
</dbReference>
<dbReference type="STRING" id="696281.Desru_3010"/>
<sequence length="818" mass="91011">MTNHFIDFKNTDVFLMIGSNSAENHPQAMKWIMKAKDKGAKLIVADPRLTKSAGLSDIHARLRPGTDIAFINGMINYIIEKDLYFKDYVLNYTNASYLVNPEYKFEEGVFSGLVETNGKKSYKLDTWMYQMEGGDLAKDGLKKENIKKDPTLQDPNCVFQILKKHVSRYDMKTVCKITGMPEETFQKACQLFASTGKPDKAGNVIYAMGITQHTYGSQNCRVLCVLQLLLGNIGIPGGGVNAQRGESNVQGSTDFAMLNHLLPGYNPMIYASKHTKLQDYLDKDVPKTSFWSNRGKFLISMLKAWYGNKATKENDFCFDWVPKHDGKERSHMGIFSEMSQGNIKGMIAWGQNPAVGGPSAFQGRKAMEKLDWLVAVDLFETETAAFWHRPEADPAKIQTEVFFFPAAMSYEKEGTVINSGRWLQFRYKAVNPPGEAKSDLWIADRLFKAVKKEYQSGGKFPEPIRNMVWNYDIPGEDEPNIDQVAVEINGYDVATGQVLPGFAKLTADGSTACGCWIHSGYWAEDKEAKTVAAKRRLLKDKSGLGLFPQFAFAWPANRRIVYNRCSMDAAGNPWNPKKAPIKWDALQGQWITEDVPDFKASDPAPEPNGKPIPVPPDKTVPFLMLEEEHARLFAVKGVVDGPLPEHYEPIESPVKNLVSRQQNMPLTVRFKGDFSKIAETGSKEFPYVGTTHRVIEHYQSGAVTRNCPSLAEISAHMFANISPKLAQQIGVKTGDDVVIETVRGKITCKVSVSGVCVPLNVEGKEVEVIGMPWCFGYMGIAKGATANDLTPSVGDPNTSIPEYKAFLCNIKKAGREVS</sequence>
<reference evidence="11" key="1">
    <citation type="submission" date="2011-05" db="EMBL/GenBank/DDBJ databases">
        <title>Complete sequence of Desulfotomaculum ruminis DSM 2154.</title>
        <authorList>
            <person name="Lucas S."/>
            <person name="Copeland A."/>
            <person name="Lapidus A."/>
            <person name="Cheng J.-F."/>
            <person name="Goodwin L."/>
            <person name="Pitluck S."/>
            <person name="Lu M."/>
            <person name="Detter J.C."/>
            <person name="Han C."/>
            <person name="Tapia R."/>
            <person name="Land M."/>
            <person name="Hauser L."/>
            <person name="Kyrpides N."/>
            <person name="Ivanova N."/>
            <person name="Mikhailova N."/>
            <person name="Pagani I."/>
            <person name="Stams A.J.M."/>
            <person name="Plugge C.M."/>
            <person name="Muyzer G."/>
            <person name="Kuever J."/>
            <person name="Parshina S.N."/>
            <person name="Ivanova A.E."/>
            <person name="Nazina T.N."/>
            <person name="Brambilla E."/>
            <person name="Spring S."/>
            <person name="Klenk H.-P."/>
            <person name="Woyke T."/>
        </authorList>
    </citation>
    <scope>NUCLEOTIDE SEQUENCE [LARGE SCALE GENOMIC DNA]</scope>
    <source>
        <strain evidence="11">ATCC 23193 / DSM 2154 / NCIB 8452 / DL</strain>
    </source>
</reference>
<keyword evidence="4" id="KW-0004">4Fe-4S</keyword>
<dbReference type="Pfam" id="PF00384">
    <property type="entry name" value="Molybdopterin"/>
    <property type="match status" value="1"/>
</dbReference>
<evidence type="ECO:0000256" key="4">
    <source>
        <dbReference type="ARBA" id="ARBA00022485"/>
    </source>
</evidence>
<evidence type="ECO:0000256" key="6">
    <source>
        <dbReference type="ARBA" id="ARBA00022764"/>
    </source>
</evidence>
<keyword evidence="11" id="KW-1185">Reference proteome</keyword>
<dbReference type="Gene3D" id="2.40.40.20">
    <property type="match status" value="1"/>
</dbReference>
<keyword evidence="4" id="KW-0408">Iron</keyword>
<evidence type="ECO:0000256" key="1">
    <source>
        <dbReference type="ARBA" id="ARBA00001966"/>
    </source>
</evidence>
<dbReference type="CDD" id="cd02792">
    <property type="entry name" value="MopB_CT_Formate-Dh-Na-like"/>
    <property type="match status" value="1"/>
</dbReference>
<gene>
    <name evidence="10" type="ordered locus">Desru_3010</name>
</gene>
<dbReference type="eggNOG" id="COG0243">
    <property type="taxonomic scope" value="Bacteria"/>
</dbReference>
<dbReference type="GO" id="GO:0008863">
    <property type="term" value="F:formate dehydrogenase (NAD+) activity"/>
    <property type="evidence" value="ECO:0007669"/>
    <property type="project" value="InterPro"/>
</dbReference>